<dbReference type="AlphaFoldDB" id="A0A167EXC7"/>
<evidence type="ECO:0000256" key="1">
    <source>
        <dbReference type="PIRSR" id="PIRSR000390-1"/>
    </source>
</evidence>
<dbReference type="Gene3D" id="3.40.640.10">
    <property type="entry name" value="Type I PLP-dependent aspartate aminotransferase-like (Major domain)"/>
    <property type="match status" value="1"/>
</dbReference>
<dbReference type="GO" id="GO:0008483">
    <property type="term" value="F:transaminase activity"/>
    <property type="evidence" value="ECO:0007669"/>
    <property type="project" value="TreeGrafter"/>
</dbReference>
<evidence type="ECO:0000256" key="3">
    <source>
        <dbReference type="RuleBase" id="RU004508"/>
    </source>
</evidence>
<dbReference type="Proteomes" id="UP000077013">
    <property type="component" value="Unassembled WGS sequence"/>
</dbReference>
<dbReference type="InterPro" id="IPR015422">
    <property type="entry name" value="PyrdxlP-dep_Trfase_small"/>
</dbReference>
<dbReference type="EMBL" id="LRXL01000052">
    <property type="protein sequence ID" value="OAB75969.1"/>
    <property type="molecule type" value="Genomic_DNA"/>
</dbReference>
<dbReference type="GO" id="GO:0030170">
    <property type="term" value="F:pyridoxal phosphate binding"/>
    <property type="evidence" value="ECO:0007669"/>
    <property type="project" value="TreeGrafter"/>
</dbReference>
<dbReference type="SUPFAM" id="SSF53383">
    <property type="entry name" value="PLP-dependent transferases"/>
    <property type="match status" value="1"/>
</dbReference>
<proteinExistence type="inferred from homology"/>
<evidence type="ECO:0000313" key="5">
    <source>
        <dbReference type="Proteomes" id="UP000077013"/>
    </source>
</evidence>
<dbReference type="CDD" id="cd00616">
    <property type="entry name" value="AHBA_syn"/>
    <property type="match status" value="1"/>
</dbReference>
<comment type="caution">
    <text evidence="4">The sequence shown here is derived from an EMBL/GenBank/DDBJ whole genome shotgun (WGS) entry which is preliminary data.</text>
</comment>
<dbReference type="Pfam" id="PF01041">
    <property type="entry name" value="DegT_DnrJ_EryC1"/>
    <property type="match status" value="1"/>
</dbReference>
<dbReference type="STRING" id="1763537.ULVI_12950"/>
<dbReference type="PANTHER" id="PTHR30244:SF42">
    <property type="entry name" value="UDP-2-ACETAMIDO-2-DEOXY-3-OXO-D-GLUCURONATE AMINOTRANSFERASE"/>
    <property type="match status" value="1"/>
</dbReference>
<name>A0A167EXC7_9FLAO</name>
<dbReference type="Gene3D" id="3.90.1150.10">
    <property type="entry name" value="Aspartate Aminotransferase, domain 1"/>
    <property type="match status" value="1"/>
</dbReference>
<evidence type="ECO:0000313" key="4">
    <source>
        <dbReference type="EMBL" id="OAB75969.1"/>
    </source>
</evidence>
<dbReference type="PANTHER" id="PTHR30244">
    <property type="entry name" value="TRANSAMINASE"/>
    <property type="match status" value="1"/>
</dbReference>
<dbReference type="InterPro" id="IPR000653">
    <property type="entry name" value="DegT/StrS_aminotransferase"/>
</dbReference>
<gene>
    <name evidence="4" type="ORF">ULVI_12950</name>
</gene>
<feature type="modified residue" description="N6-(pyridoxal phosphate)lysine" evidence="2">
    <location>
        <position position="192"/>
    </location>
</feature>
<dbReference type="PIRSF" id="PIRSF000390">
    <property type="entry name" value="PLP_StrS"/>
    <property type="match status" value="1"/>
</dbReference>
<keyword evidence="2 3" id="KW-0663">Pyridoxal phosphate</keyword>
<organism evidence="4 5">
    <name type="scientific">Cochleicola gelatinilyticus</name>
    <dbReference type="NCBI Taxonomy" id="1763537"/>
    <lineage>
        <taxon>Bacteria</taxon>
        <taxon>Pseudomonadati</taxon>
        <taxon>Bacteroidota</taxon>
        <taxon>Flavobacteriia</taxon>
        <taxon>Flavobacteriales</taxon>
        <taxon>Flavobacteriaceae</taxon>
        <taxon>Cochleicola</taxon>
    </lineage>
</organism>
<protein>
    <submittedName>
        <fullName evidence="4">Transcriptional regulator</fullName>
    </submittedName>
</protein>
<dbReference type="RefSeq" id="WP_068593226.1">
    <property type="nucleotide sequence ID" value="NZ_LRXL01000052.1"/>
</dbReference>
<dbReference type="GO" id="GO:0000271">
    <property type="term" value="P:polysaccharide biosynthetic process"/>
    <property type="evidence" value="ECO:0007669"/>
    <property type="project" value="TreeGrafter"/>
</dbReference>
<comment type="similarity">
    <text evidence="3">Belongs to the DegT/DnrJ/EryC1 family.</text>
</comment>
<reference evidence="4 5" key="1">
    <citation type="submission" date="2016-02" db="EMBL/GenBank/DDBJ databases">
        <title>Ulvibacter sp. LPB0005, isolated from Thais luteostoma.</title>
        <authorList>
            <person name="Shin S.-K."/>
            <person name="Yi H."/>
        </authorList>
    </citation>
    <scope>NUCLEOTIDE SEQUENCE [LARGE SCALE GENOMIC DNA]</scope>
    <source>
        <strain evidence="4 5">LPB0005</strain>
    </source>
</reference>
<dbReference type="InterPro" id="IPR015424">
    <property type="entry name" value="PyrdxlP-dep_Trfase"/>
</dbReference>
<dbReference type="OrthoDB" id="9804264at2"/>
<sequence>MKKIQMVDLKGQYQHIKDRVNTSVLNVIESTAFVNGPEVHEFQKELENYLGVKHVIPCANGTDALQVAMMGLGLKPGDEVITADFTFAATVEVIALLQLTPVLVDVDPVNFNIDIEAIKNAITPKTKAIVPVHLFGLAANMDAIMDIAKEHDLYVIEDNAQGIGATYTTRDMQKVKTGGIGHVGSTSFFPSKNLGCYGDGGAIFTNDDALAHTIRGIVNHGMYERYHHDVVGVNSRLDSIQAAVLRAKLPNLDAYNEARRNAARKYSKALSNIPNIITPTGYCDAGISICDTCDCHVFHQYTLRIVDGDRDGLVKHLNANDIPCGVYYPIPLHLQKAYADSRYNEEDFTVTNQLVKEVISLPMHTELDDEQIEYITNKIIEFIKK</sequence>
<feature type="active site" description="Proton acceptor" evidence="1">
    <location>
        <position position="192"/>
    </location>
</feature>
<accession>A0A167EXC7</accession>
<evidence type="ECO:0000256" key="2">
    <source>
        <dbReference type="PIRSR" id="PIRSR000390-2"/>
    </source>
</evidence>
<dbReference type="InterPro" id="IPR015421">
    <property type="entry name" value="PyrdxlP-dep_Trfase_major"/>
</dbReference>
<keyword evidence="5" id="KW-1185">Reference proteome</keyword>